<evidence type="ECO:0000313" key="2">
    <source>
        <dbReference type="Proteomes" id="UP000831701"/>
    </source>
</evidence>
<accession>A0ACB8WV67</accession>
<dbReference type="Proteomes" id="UP000831701">
    <property type="component" value="Chromosome 6"/>
</dbReference>
<protein>
    <submittedName>
        <fullName evidence="1">Uncharacterized protein</fullName>
    </submittedName>
</protein>
<keyword evidence="2" id="KW-1185">Reference proteome</keyword>
<sequence length="450" mass="50826">GDGQAQRVSGQKKNGSCVCAVDSNLWSFPALKYEAVLQQVQSCEGSLINLQEQIQLSSQRLPEFEALVENLTARLEPHQYLHSRGLYTDLSLRLLDQELGQLETDIGAIHSQLNNTKTLKLSKEVGKLHKDVERLQMSDTINMKTVKEKLRYLKNSAESCKSIPKDFKGHQGHCLKGLITRISDPIMTKVSPYGKTYISGSWGKQAQMDSEGQKNMYWVQPLLNSHIWGNSLRVYQTYEDFMAAANHRDFTIAPSYSHTNTIEGPSAVLYGEALYYHCYKSADICRYDLNSNTVKRVTLPGSGVGFNNKFPYCYYDCRANSDVDLEADETGLWAIYATVGNHGNLVVSRLAWDSEAETLNVTQTWETRLFKKAVSNAFMVCGVLYATRYVDEYHEEVFYAFDTATGKEDNSLTLPMEKISKGVASLSYNPTNKQIYMYNDGYLLAYQANF</sequence>
<name>A0ACB8WV67_9TELE</name>
<gene>
    <name evidence="1" type="ORF">L3Q82_024291</name>
</gene>
<reference evidence="1" key="1">
    <citation type="submission" date="2022-04" db="EMBL/GenBank/DDBJ databases">
        <title>Jade perch genome.</title>
        <authorList>
            <person name="Chao B."/>
        </authorList>
    </citation>
    <scope>NUCLEOTIDE SEQUENCE</scope>
    <source>
        <strain evidence="1">CB-2022</strain>
    </source>
</reference>
<comment type="caution">
    <text evidence="1">The sequence shown here is derived from an EMBL/GenBank/DDBJ whole genome shotgun (WGS) entry which is preliminary data.</text>
</comment>
<dbReference type="EMBL" id="CM041536">
    <property type="protein sequence ID" value="KAI3371733.1"/>
    <property type="molecule type" value="Genomic_DNA"/>
</dbReference>
<evidence type="ECO:0000313" key="1">
    <source>
        <dbReference type="EMBL" id="KAI3371733.1"/>
    </source>
</evidence>
<organism evidence="1 2">
    <name type="scientific">Scortum barcoo</name>
    <name type="common">barcoo grunter</name>
    <dbReference type="NCBI Taxonomy" id="214431"/>
    <lineage>
        <taxon>Eukaryota</taxon>
        <taxon>Metazoa</taxon>
        <taxon>Chordata</taxon>
        <taxon>Craniata</taxon>
        <taxon>Vertebrata</taxon>
        <taxon>Euteleostomi</taxon>
        <taxon>Actinopterygii</taxon>
        <taxon>Neopterygii</taxon>
        <taxon>Teleostei</taxon>
        <taxon>Neoteleostei</taxon>
        <taxon>Acanthomorphata</taxon>
        <taxon>Eupercaria</taxon>
        <taxon>Centrarchiformes</taxon>
        <taxon>Terapontoidei</taxon>
        <taxon>Terapontidae</taxon>
        <taxon>Scortum</taxon>
    </lineage>
</organism>
<feature type="non-terminal residue" evidence="1">
    <location>
        <position position="1"/>
    </location>
</feature>
<proteinExistence type="predicted"/>